<evidence type="ECO:0000256" key="1">
    <source>
        <dbReference type="SAM" id="MobiDB-lite"/>
    </source>
</evidence>
<evidence type="ECO:0000256" key="2">
    <source>
        <dbReference type="SAM" id="SignalP"/>
    </source>
</evidence>
<accession>A0A1H9JKK7</accession>
<proteinExistence type="predicted"/>
<organism evidence="3 4">
    <name type="scientific">Lentzea xinjiangensis</name>
    <dbReference type="NCBI Taxonomy" id="402600"/>
    <lineage>
        <taxon>Bacteria</taxon>
        <taxon>Bacillati</taxon>
        <taxon>Actinomycetota</taxon>
        <taxon>Actinomycetes</taxon>
        <taxon>Pseudonocardiales</taxon>
        <taxon>Pseudonocardiaceae</taxon>
        <taxon>Lentzea</taxon>
    </lineage>
</organism>
<protein>
    <submittedName>
        <fullName evidence="3">Uncharacterized protein</fullName>
    </submittedName>
</protein>
<reference evidence="4" key="1">
    <citation type="submission" date="2016-10" db="EMBL/GenBank/DDBJ databases">
        <authorList>
            <person name="Varghese N."/>
            <person name="Submissions S."/>
        </authorList>
    </citation>
    <scope>NUCLEOTIDE SEQUENCE [LARGE SCALE GENOMIC DNA]</scope>
    <source>
        <strain evidence="4">CGMCC 4.3525</strain>
    </source>
</reference>
<dbReference type="AlphaFoldDB" id="A0A1H9JKK7"/>
<evidence type="ECO:0000313" key="4">
    <source>
        <dbReference type="Proteomes" id="UP000199352"/>
    </source>
</evidence>
<feature type="signal peptide" evidence="2">
    <location>
        <begin position="1"/>
        <end position="33"/>
    </location>
</feature>
<gene>
    <name evidence="3" type="ORF">SAMN05216188_10636</name>
</gene>
<keyword evidence="4" id="KW-1185">Reference proteome</keyword>
<sequence length="111" mass="11941">MSWTTRRGGLTLPTMNLLLAFALAAGLTTPVHPAPAAPRPENVPAGTTCYEGRDANGAYYAIAVPKKWNKNLDVHAHGGPDLDDPTPERTRDDLNRRAVMVKEGYAWAGSS</sequence>
<evidence type="ECO:0000313" key="3">
    <source>
        <dbReference type="EMBL" id="SEQ87422.1"/>
    </source>
</evidence>
<keyword evidence="2" id="KW-0732">Signal</keyword>
<dbReference type="EMBL" id="FOFR01000006">
    <property type="protein sequence ID" value="SEQ87422.1"/>
    <property type="molecule type" value="Genomic_DNA"/>
</dbReference>
<dbReference type="Proteomes" id="UP000199352">
    <property type="component" value="Unassembled WGS sequence"/>
</dbReference>
<feature type="region of interest" description="Disordered" evidence="1">
    <location>
        <begin position="73"/>
        <end position="94"/>
    </location>
</feature>
<name>A0A1H9JKK7_9PSEU</name>
<feature type="chain" id="PRO_5039429111" evidence="2">
    <location>
        <begin position="34"/>
        <end position="111"/>
    </location>
</feature>
<dbReference type="STRING" id="402600.SAMN05216188_10636"/>